<dbReference type="InterPro" id="IPR029032">
    <property type="entry name" value="AhpD-like"/>
</dbReference>
<keyword evidence="2" id="KW-0575">Peroxidase</keyword>
<keyword evidence="2" id="KW-0560">Oxidoreductase</keyword>
<dbReference type="PANTHER" id="PTHR34846:SF5">
    <property type="entry name" value="CARBOXYMUCONOLACTONE DECARBOXYLASE-LIKE DOMAIN-CONTAINING PROTEIN"/>
    <property type="match status" value="1"/>
</dbReference>
<dbReference type="Pfam" id="PF02627">
    <property type="entry name" value="CMD"/>
    <property type="match status" value="1"/>
</dbReference>
<sequence length="188" mass="20501">MSRIAPLDPPYAADVQQHFDRIMRGKPPLVLFRMMAGHPRAWEKFRGGSLLDRGPLSLRDREIVIDRTCALNACEYEWGVHVTAFGAAAGLSEQQVHATVHGAAGADCWSPAERALIAAVDALHAHATLSEQEYAALSANYDDDQVLEIILLCGFYRTVSYLANALALPLEATAARFPAQPQSFRGDA</sequence>
<keyword evidence="3" id="KW-1185">Reference proteome</keyword>
<evidence type="ECO:0000313" key="3">
    <source>
        <dbReference type="Proteomes" id="UP000321304"/>
    </source>
</evidence>
<protein>
    <submittedName>
        <fullName evidence="2">Alkylhydroperoxidase family enzyme</fullName>
    </submittedName>
</protein>
<dbReference type="EMBL" id="VITY01000005">
    <property type="protein sequence ID" value="TWC00307.1"/>
    <property type="molecule type" value="Genomic_DNA"/>
</dbReference>
<dbReference type="RefSeq" id="WP_146986697.1">
    <property type="nucleotide sequence ID" value="NZ_VITY01000005.1"/>
</dbReference>
<comment type="caution">
    <text evidence="2">The sequence shown here is derived from an EMBL/GenBank/DDBJ whole genome shotgun (WGS) entry which is preliminary data.</text>
</comment>
<reference evidence="2 3" key="1">
    <citation type="submission" date="2019-06" db="EMBL/GenBank/DDBJ databases">
        <title>Genomic Encyclopedia of Type Strains, Phase IV (KMG-V): Genome sequencing to study the core and pangenomes of soil and plant-associated prokaryotes.</title>
        <authorList>
            <person name="Whitman W."/>
        </authorList>
    </citation>
    <scope>NUCLEOTIDE SEQUENCE [LARGE SCALE GENOMIC DNA]</scope>
    <source>
        <strain evidence="2 3">BR 10355</strain>
    </source>
</reference>
<organism evidence="2 3">
    <name type="scientific">Bradyrhizobium macuxiense</name>
    <dbReference type="NCBI Taxonomy" id="1755647"/>
    <lineage>
        <taxon>Bacteria</taxon>
        <taxon>Pseudomonadati</taxon>
        <taxon>Pseudomonadota</taxon>
        <taxon>Alphaproteobacteria</taxon>
        <taxon>Hyphomicrobiales</taxon>
        <taxon>Nitrobacteraceae</taxon>
        <taxon>Bradyrhizobium</taxon>
    </lineage>
</organism>
<dbReference type="InterPro" id="IPR003779">
    <property type="entry name" value="CMD-like"/>
</dbReference>
<gene>
    <name evidence="2" type="ORF">FBZ93_105100</name>
</gene>
<dbReference type="PANTHER" id="PTHR34846">
    <property type="entry name" value="4-CARBOXYMUCONOLACTONE DECARBOXYLASE FAMILY PROTEIN (AFU_ORTHOLOGUE AFUA_6G11590)"/>
    <property type="match status" value="1"/>
</dbReference>
<dbReference type="AlphaFoldDB" id="A0A560LXX3"/>
<proteinExistence type="predicted"/>
<dbReference type="GO" id="GO:0051920">
    <property type="term" value="F:peroxiredoxin activity"/>
    <property type="evidence" value="ECO:0007669"/>
    <property type="project" value="InterPro"/>
</dbReference>
<name>A0A560LXX3_9BRAD</name>
<evidence type="ECO:0000313" key="2">
    <source>
        <dbReference type="EMBL" id="TWC00307.1"/>
    </source>
</evidence>
<accession>A0A560LXX3</accession>
<evidence type="ECO:0000259" key="1">
    <source>
        <dbReference type="Pfam" id="PF02627"/>
    </source>
</evidence>
<feature type="domain" description="Carboxymuconolactone decarboxylase-like" evidence="1">
    <location>
        <begin position="39"/>
        <end position="119"/>
    </location>
</feature>
<dbReference type="Proteomes" id="UP000321304">
    <property type="component" value="Unassembled WGS sequence"/>
</dbReference>
<dbReference type="Gene3D" id="1.20.1290.10">
    <property type="entry name" value="AhpD-like"/>
    <property type="match status" value="1"/>
</dbReference>
<dbReference type="SUPFAM" id="SSF69118">
    <property type="entry name" value="AhpD-like"/>
    <property type="match status" value="1"/>
</dbReference>
<dbReference type="OrthoDB" id="4704294at2"/>